<reference evidence="2" key="1">
    <citation type="submission" date="2020-09" db="EMBL/GenBank/DDBJ databases">
        <title>Brevundimonas sp. LVF2 isolated from a puddle in Goettingen, Germany.</title>
        <authorList>
            <person name="Friedrich I."/>
            <person name="Klassen A."/>
            <person name="Hannes N."/>
            <person name="Schneider D."/>
            <person name="Hertel R."/>
            <person name="Daniel R."/>
        </authorList>
    </citation>
    <scope>NUCLEOTIDE SEQUENCE</scope>
    <source>
        <strain evidence="2">LVF2</strain>
    </source>
</reference>
<evidence type="ECO:0000313" key="3">
    <source>
        <dbReference type="Proteomes" id="UP000663918"/>
    </source>
</evidence>
<dbReference type="EMBL" id="CP062222">
    <property type="protein sequence ID" value="QTC93404.1"/>
    <property type="molecule type" value="Genomic_DNA"/>
</dbReference>
<organism evidence="2 3">
    <name type="scientific">Brevundimonas goettingensis</name>
    <dbReference type="NCBI Taxonomy" id="2774190"/>
    <lineage>
        <taxon>Bacteria</taxon>
        <taxon>Pseudomonadati</taxon>
        <taxon>Pseudomonadota</taxon>
        <taxon>Alphaproteobacteria</taxon>
        <taxon>Caulobacterales</taxon>
        <taxon>Caulobacteraceae</taxon>
        <taxon>Brevundimonas</taxon>
    </lineage>
</organism>
<feature type="domain" description="Phasin" evidence="1">
    <location>
        <begin position="34"/>
        <end position="125"/>
    </location>
</feature>
<evidence type="ECO:0000313" key="2">
    <source>
        <dbReference type="EMBL" id="QTC93404.1"/>
    </source>
</evidence>
<dbReference type="InterPro" id="IPR018968">
    <property type="entry name" value="Phasin"/>
</dbReference>
<dbReference type="KEGG" id="bgoe:IFJ75_17500"/>
<proteinExistence type="predicted"/>
<sequence length="137" mass="14349">MMKAAGDVIVARLEILAAGMADPSKTDLTEISLMSTEKTEALSEAAASLSRNLGDVGGRLSQSAMEELGHAGKAATAMAAAATPQAFAAAQYDYAMGWWGRAAGQMLTLNTELLRAQAEAMKPIHDTAVANARRLRK</sequence>
<keyword evidence="3" id="KW-1185">Reference proteome</keyword>
<dbReference type="Pfam" id="PF09361">
    <property type="entry name" value="Phasin_2"/>
    <property type="match status" value="1"/>
</dbReference>
<name>A0A975C5D6_9CAUL</name>
<accession>A0A975C5D6</accession>
<dbReference type="AlphaFoldDB" id="A0A975C5D6"/>
<evidence type="ECO:0000259" key="1">
    <source>
        <dbReference type="Pfam" id="PF09361"/>
    </source>
</evidence>
<dbReference type="Proteomes" id="UP000663918">
    <property type="component" value="Chromosome"/>
</dbReference>
<gene>
    <name evidence="2" type="ORF">IFJ75_17500</name>
</gene>
<protein>
    <submittedName>
        <fullName evidence="2">Phasin</fullName>
    </submittedName>
</protein>